<keyword evidence="2" id="KW-0175">Coiled coil</keyword>
<dbReference type="HAMAP" id="MF_02215">
    <property type="entry name" value="UbiJ"/>
    <property type="match status" value="1"/>
</dbReference>
<dbReference type="UniPathway" id="UPA00232"/>
<reference evidence="4 5" key="1">
    <citation type="submission" date="2019-01" db="EMBL/GenBank/DDBJ databases">
        <authorList>
            <person name="Chen W.-M."/>
        </authorList>
    </citation>
    <scope>NUCLEOTIDE SEQUENCE [LARGE SCALE GENOMIC DNA]</scope>
    <source>
        <strain evidence="4 5">HPM-16</strain>
    </source>
</reference>
<sequence length="205" mass="22538">MSDILHAAVLTPLEEAVNHLLASDPLSRKILTPIAGRTIAVELSDLHQTLYILPYEGGVQLQGTLLSSADVTLSGASSRFCQLMMSDDKSEHFFGNGIDIVGDSHLANQFQGALAQLKIDWESLLAEHIGDLAAHESVSLLKQQAGFFTHLQQSFHANVQEYVQEEARILPSRPEAEGVMDQIDQLRQRTDRLAARIEQLSAKLS</sequence>
<evidence type="ECO:0000313" key="5">
    <source>
        <dbReference type="Proteomes" id="UP000282818"/>
    </source>
</evidence>
<gene>
    <name evidence="1" type="primary">ubiJ</name>
    <name evidence="4" type="ORF">EOE65_05700</name>
</gene>
<accession>A0A437QA79</accession>
<feature type="coiled-coil region" evidence="2">
    <location>
        <begin position="176"/>
        <end position="203"/>
    </location>
</feature>
<dbReference type="RefSeq" id="WP_127693333.1">
    <property type="nucleotide sequence ID" value="NZ_SACQ01000002.1"/>
</dbReference>
<dbReference type="AlphaFoldDB" id="A0A437QA79"/>
<dbReference type="GO" id="GO:0005737">
    <property type="term" value="C:cytoplasm"/>
    <property type="evidence" value="ECO:0007669"/>
    <property type="project" value="UniProtKB-SubCell"/>
</dbReference>
<dbReference type="InterPro" id="IPR038989">
    <property type="entry name" value="UbiJ"/>
</dbReference>
<keyword evidence="1" id="KW-0963">Cytoplasm</keyword>
<comment type="caution">
    <text evidence="4">The sequence shown here is derived from an EMBL/GenBank/DDBJ whole genome shotgun (WGS) entry which is preliminary data.</text>
</comment>
<protein>
    <recommendedName>
        <fullName evidence="1">Ubiquinone biosynthesis accessory factor UbiJ</fullName>
    </recommendedName>
</protein>
<feature type="domain" description="SCP2" evidence="3">
    <location>
        <begin position="18"/>
        <end position="114"/>
    </location>
</feature>
<evidence type="ECO:0000259" key="3">
    <source>
        <dbReference type="Pfam" id="PF02036"/>
    </source>
</evidence>
<evidence type="ECO:0000313" key="4">
    <source>
        <dbReference type="EMBL" id="RVU31474.1"/>
    </source>
</evidence>
<dbReference type="PANTHER" id="PTHR38693">
    <property type="entry name" value="UBIQUINONE BIOSYNTHESIS PROTEIN UBIJ"/>
    <property type="match status" value="1"/>
</dbReference>
<name>A0A437QA79_9GAMM</name>
<organism evidence="4 5">
    <name type="scientific">Neptunomonas marina</name>
    <dbReference type="NCBI Taxonomy" id="1815562"/>
    <lineage>
        <taxon>Bacteria</taxon>
        <taxon>Pseudomonadati</taxon>
        <taxon>Pseudomonadota</taxon>
        <taxon>Gammaproteobacteria</taxon>
        <taxon>Oceanospirillales</taxon>
        <taxon>Oceanospirillaceae</taxon>
        <taxon>Neptunomonas</taxon>
    </lineage>
</organism>
<dbReference type="EMBL" id="SACQ01000002">
    <property type="protein sequence ID" value="RVU31474.1"/>
    <property type="molecule type" value="Genomic_DNA"/>
</dbReference>
<dbReference type="InterPro" id="IPR003033">
    <property type="entry name" value="SCP2_sterol-bd_dom"/>
</dbReference>
<comment type="similarity">
    <text evidence="1">Belongs to the UbiJ family.</text>
</comment>
<comment type="pathway">
    <text evidence="1">Cofactor biosynthesis; ubiquinone biosynthesis.</text>
</comment>
<proteinExistence type="inferred from homology"/>
<comment type="function">
    <text evidence="1">Required for ubiquinone (coenzyme Q) biosynthesis. Binds hydrophobic ubiquinone biosynthetic intermediates via its SCP2 domain and is essential for the stability of the Ubi complex. May constitute a docking platform where Ubi enzymes assemble and access their SCP2-bound polyprenyl substrates.</text>
</comment>
<evidence type="ECO:0000256" key="2">
    <source>
        <dbReference type="SAM" id="Coils"/>
    </source>
</evidence>
<dbReference type="Pfam" id="PF02036">
    <property type="entry name" value="SCP2"/>
    <property type="match status" value="1"/>
</dbReference>
<dbReference type="GO" id="GO:0006744">
    <property type="term" value="P:ubiquinone biosynthetic process"/>
    <property type="evidence" value="ECO:0007669"/>
    <property type="project" value="UniProtKB-UniRule"/>
</dbReference>
<keyword evidence="1" id="KW-0831">Ubiquinone biosynthesis</keyword>
<keyword evidence="5" id="KW-1185">Reference proteome</keyword>
<dbReference type="Proteomes" id="UP000282818">
    <property type="component" value="Unassembled WGS sequence"/>
</dbReference>
<comment type="subcellular location">
    <subcellularLocation>
        <location evidence="1">Cytoplasm</location>
    </subcellularLocation>
</comment>
<evidence type="ECO:0000256" key="1">
    <source>
        <dbReference type="HAMAP-Rule" id="MF_02215"/>
    </source>
</evidence>
<dbReference type="PANTHER" id="PTHR38693:SF1">
    <property type="entry name" value="UBIQUINONE BIOSYNTHESIS ACCESSORY FACTOR UBIJ"/>
    <property type="match status" value="1"/>
</dbReference>